<proteinExistence type="predicted"/>
<dbReference type="EC" id="2.7.11.1" evidence="1"/>
<evidence type="ECO:0000256" key="7">
    <source>
        <dbReference type="PROSITE-ProRule" id="PRU10141"/>
    </source>
</evidence>
<evidence type="ECO:0000256" key="8">
    <source>
        <dbReference type="SAM" id="Phobius"/>
    </source>
</evidence>
<keyword evidence="11" id="KW-1185">Reference proteome</keyword>
<keyword evidence="8" id="KW-1133">Transmembrane helix</keyword>
<dbReference type="PROSITE" id="PS00107">
    <property type="entry name" value="PROTEIN_KINASE_ATP"/>
    <property type="match status" value="1"/>
</dbReference>
<dbReference type="CDD" id="cd14014">
    <property type="entry name" value="STKc_PknB_like"/>
    <property type="match status" value="1"/>
</dbReference>
<dbReference type="GO" id="GO:0004674">
    <property type="term" value="F:protein serine/threonine kinase activity"/>
    <property type="evidence" value="ECO:0007669"/>
    <property type="project" value="UniProtKB-KW"/>
</dbReference>
<organism evidence="10 11">
    <name type="scientific">Litorilituus sediminis</name>
    <dbReference type="NCBI Taxonomy" id="718192"/>
    <lineage>
        <taxon>Bacteria</taxon>
        <taxon>Pseudomonadati</taxon>
        <taxon>Pseudomonadota</taxon>
        <taxon>Gammaproteobacteria</taxon>
        <taxon>Alteromonadales</taxon>
        <taxon>Colwelliaceae</taxon>
        <taxon>Litorilituus</taxon>
    </lineage>
</organism>
<evidence type="ECO:0000256" key="5">
    <source>
        <dbReference type="ARBA" id="ARBA00022777"/>
    </source>
</evidence>
<accession>A0A4P6P1D7</accession>
<dbReference type="RefSeq" id="WP_130599420.1">
    <property type="nucleotide sequence ID" value="NZ_CP034759.1"/>
</dbReference>
<dbReference type="PANTHER" id="PTHR43289">
    <property type="entry name" value="MITOGEN-ACTIVATED PROTEIN KINASE KINASE KINASE 20-RELATED"/>
    <property type="match status" value="1"/>
</dbReference>
<keyword evidence="5 10" id="KW-0418">Kinase</keyword>
<evidence type="ECO:0000256" key="4">
    <source>
        <dbReference type="ARBA" id="ARBA00022741"/>
    </source>
</evidence>
<feature type="transmembrane region" description="Helical" evidence="8">
    <location>
        <begin position="89"/>
        <end position="105"/>
    </location>
</feature>
<dbReference type="KEGG" id="lsd:EMK97_03285"/>
<gene>
    <name evidence="10" type="ORF">EMK97_03285</name>
</gene>
<feature type="transmembrane region" description="Helical" evidence="8">
    <location>
        <begin position="58"/>
        <end position="77"/>
    </location>
</feature>
<dbReference type="PROSITE" id="PS00108">
    <property type="entry name" value="PROTEIN_KINASE_ST"/>
    <property type="match status" value="1"/>
</dbReference>
<keyword evidence="4 7" id="KW-0547">Nucleotide-binding</keyword>
<dbReference type="InterPro" id="IPR017441">
    <property type="entry name" value="Protein_kinase_ATP_BS"/>
</dbReference>
<dbReference type="Gene3D" id="3.30.200.20">
    <property type="entry name" value="Phosphorylase Kinase, domain 1"/>
    <property type="match status" value="1"/>
</dbReference>
<feature type="binding site" evidence="7">
    <location>
        <position position="366"/>
    </location>
    <ligand>
        <name>ATP</name>
        <dbReference type="ChEBI" id="CHEBI:30616"/>
    </ligand>
</feature>
<evidence type="ECO:0000313" key="10">
    <source>
        <dbReference type="EMBL" id="QBG34833.1"/>
    </source>
</evidence>
<dbReference type="InterPro" id="IPR000719">
    <property type="entry name" value="Prot_kinase_dom"/>
</dbReference>
<keyword evidence="2 10" id="KW-0723">Serine/threonine-protein kinase</keyword>
<evidence type="ECO:0000256" key="2">
    <source>
        <dbReference type="ARBA" id="ARBA00022527"/>
    </source>
</evidence>
<name>A0A4P6P1D7_9GAMM</name>
<keyword evidence="8" id="KW-0812">Transmembrane</keyword>
<dbReference type="GO" id="GO:0005524">
    <property type="term" value="F:ATP binding"/>
    <property type="evidence" value="ECO:0007669"/>
    <property type="project" value="UniProtKB-UniRule"/>
</dbReference>
<dbReference type="InterPro" id="IPR008271">
    <property type="entry name" value="Ser/Thr_kinase_AS"/>
</dbReference>
<dbReference type="SUPFAM" id="SSF56112">
    <property type="entry name" value="Protein kinase-like (PK-like)"/>
    <property type="match status" value="1"/>
</dbReference>
<dbReference type="InterPro" id="IPR011009">
    <property type="entry name" value="Kinase-like_dom_sf"/>
</dbReference>
<keyword evidence="6 7" id="KW-0067">ATP-binding</keyword>
<dbReference type="Gene3D" id="1.10.510.10">
    <property type="entry name" value="Transferase(Phosphotransferase) domain 1"/>
    <property type="match status" value="1"/>
</dbReference>
<dbReference type="PROSITE" id="PS50011">
    <property type="entry name" value="PROTEIN_KINASE_DOM"/>
    <property type="match status" value="1"/>
</dbReference>
<dbReference type="SMART" id="SM00220">
    <property type="entry name" value="S_TKc"/>
    <property type="match status" value="1"/>
</dbReference>
<protein>
    <recommendedName>
        <fullName evidence="1">non-specific serine/threonine protein kinase</fullName>
        <ecNumber evidence="1">2.7.11.1</ecNumber>
    </recommendedName>
</protein>
<feature type="domain" description="Protein kinase" evidence="9">
    <location>
        <begin position="337"/>
        <end position="598"/>
    </location>
</feature>
<dbReference type="AlphaFoldDB" id="A0A4P6P1D7"/>
<dbReference type="EMBL" id="CP034759">
    <property type="protein sequence ID" value="QBG34833.1"/>
    <property type="molecule type" value="Genomic_DNA"/>
</dbReference>
<keyword evidence="3" id="KW-0808">Transferase</keyword>
<evidence type="ECO:0000256" key="1">
    <source>
        <dbReference type="ARBA" id="ARBA00012513"/>
    </source>
</evidence>
<dbReference type="PANTHER" id="PTHR43289:SF6">
    <property type="entry name" value="SERINE_THREONINE-PROTEIN KINASE NEKL-3"/>
    <property type="match status" value="1"/>
</dbReference>
<dbReference type="Pfam" id="PF00069">
    <property type="entry name" value="Pkinase"/>
    <property type="match status" value="1"/>
</dbReference>
<evidence type="ECO:0000259" key="9">
    <source>
        <dbReference type="PROSITE" id="PS50011"/>
    </source>
</evidence>
<dbReference type="Proteomes" id="UP000290244">
    <property type="component" value="Chromosome"/>
</dbReference>
<evidence type="ECO:0000256" key="6">
    <source>
        <dbReference type="ARBA" id="ARBA00022840"/>
    </source>
</evidence>
<keyword evidence="8" id="KW-0472">Membrane</keyword>
<dbReference type="OrthoDB" id="9801841at2"/>
<sequence length="611" mass="69121">MNNSLLPLHKTGWLYLLMVFWLVCLWATITGFFNEISQFNLSFYQQLMHLRVDSISTPWLLILAQFIFFCCGLILLWRLQNKPNLQRSFYLASYCLVLFACQYLLSQFQYWLDLTPSILALFCSSLLLQGYQRECQLFIKVNAQYEPLLLQQLKTLVSYGDEQQISYLLNQLPVNEQMVQGVYQLCQGNTIAADAIRVLLLTWVEKTDIAHQESLQMLREIRQRKLHKKAQENNSDSLVTGKASAQTSDLNLAIKQKDIAQNYIVPKEEKPDVNKINWHSLSSKTAEEQPLEQTLILSEAAEQLEQTLVISADQTQPIATESLANTMAFKHKQFGRYQVEGLLGKGAMGIVYQGIDPMINRHVAIKSLQLSDSVDEVELAKAKQRFFREAETAGSLSHANIVTIYDVGDEGALGYIAMDLLTGAPLSHFIKPDRLLPVPLVYQLMIQITDALEYAHKQNVVHRDIKPGNIIYDDDLQKVTLTDFGIACVNDNSRTSTGVIMGSPYYMSPEQILGKQVDGRSDIFSLGATFYQLLSGCLPFEGDSVVSVVYKISNEKHLSVGKCNDALPASATRITNKALQKDVNKRYQSMQEFKQALINALKRDFKQAPMI</sequence>
<dbReference type="FunFam" id="1.10.510.10:FF:000021">
    <property type="entry name" value="Serine/threonine protein kinase"/>
    <property type="match status" value="1"/>
</dbReference>
<evidence type="ECO:0000313" key="11">
    <source>
        <dbReference type="Proteomes" id="UP000290244"/>
    </source>
</evidence>
<feature type="transmembrane region" description="Helical" evidence="8">
    <location>
        <begin position="12"/>
        <end position="33"/>
    </location>
</feature>
<evidence type="ECO:0000256" key="3">
    <source>
        <dbReference type="ARBA" id="ARBA00022679"/>
    </source>
</evidence>
<reference evidence="10 11" key="1">
    <citation type="submission" date="2018-12" db="EMBL/GenBank/DDBJ databases">
        <title>Complete genome of Litorilituus sediminis.</title>
        <authorList>
            <person name="Liu A."/>
            <person name="Rong J."/>
        </authorList>
    </citation>
    <scope>NUCLEOTIDE SEQUENCE [LARGE SCALE GENOMIC DNA]</scope>
    <source>
        <strain evidence="10 11">JCM 17549</strain>
    </source>
</reference>